<evidence type="ECO:0000313" key="5">
    <source>
        <dbReference type="EMBL" id="OPB73842.1"/>
    </source>
</evidence>
<dbReference type="Gene3D" id="1.10.150.130">
    <property type="match status" value="1"/>
</dbReference>
<evidence type="ECO:0000256" key="2">
    <source>
        <dbReference type="ARBA" id="ARBA00023172"/>
    </source>
</evidence>
<dbReference type="KEGG" id="ego:BBD34_03730"/>
<dbReference type="RefSeq" id="WP_078402412.1">
    <property type="nucleotide sequence ID" value="NZ_CP016377.1"/>
</dbReference>
<dbReference type="InterPro" id="IPR010998">
    <property type="entry name" value="Integrase_recombinase_N"/>
</dbReference>
<evidence type="ECO:0000313" key="6">
    <source>
        <dbReference type="Proteomes" id="UP000190816"/>
    </source>
</evidence>
<keyword evidence="2" id="KW-0233">DNA recombination</keyword>
<reference evidence="5 6" key="1">
    <citation type="submission" date="2016-06" db="EMBL/GenBank/DDBJ databases">
        <authorList>
            <person name="Nicholson A.C."/>
        </authorList>
    </citation>
    <scope>NUCLEOTIDE SEQUENCE [LARGE SCALE GENOMIC DNA]</scope>
    <source>
        <strain evidence="5 6">G4123</strain>
    </source>
</reference>
<evidence type="ECO:0000256" key="3">
    <source>
        <dbReference type="SAM" id="Coils"/>
    </source>
</evidence>
<protein>
    <submittedName>
        <fullName evidence="5">Integrase</fullName>
    </submittedName>
</protein>
<dbReference type="GO" id="GO:0003677">
    <property type="term" value="F:DNA binding"/>
    <property type="evidence" value="ECO:0007669"/>
    <property type="project" value="UniProtKB-KW"/>
</dbReference>
<dbReference type="Proteomes" id="UP000190816">
    <property type="component" value="Unassembled WGS sequence"/>
</dbReference>
<keyword evidence="3" id="KW-0175">Coiled coil</keyword>
<feature type="coiled-coil region" evidence="3">
    <location>
        <begin position="48"/>
        <end position="82"/>
    </location>
</feature>
<name>A0AAJ3TP15_9FLAO</name>
<dbReference type="InterPro" id="IPR025269">
    <property type="entry name" value="SAM-like_dom"/>
</dbReference>
<dbReference type="GO" id="GO:0006310">
    <property type="term" value="P:DNA recombination"/>
    <property type="evidence" value="ECO:0007669"/>
    <property type="project" value="UniProtKB-KW"/>
</dbReference>
<proteinExistence type="predicted"/>
<feature type="domain" description="Phage integrase SAM-like" evidence="4">
    <location>
        <begin position="107"/>
        <end position="189"/>
    </location>
</feature>
<gene>
    <name evidence="5" type="ORF">BAY32_12495</name>
</gene>
<comment type="caution">
    <text evidence="5">The sequence shown here is derived from an EMBL/GenBank/DDBJ whole genome shotgun (WGS) entry which is preliminary data.</text>
</comment>
<dbReference type="EMBL" id="MAIC01000016">
    <property type="protein sequence ID" value="OPB73842.1"/>
    <property type="molecule type" value="Genomic_DNA"/>
</dbReference>
<evidence type="ECO:0000256" key="1">
    <source>
        <dbReference type="ARBA" id="ARBA00023125"/>
    </source>
</evidence>
<dbReference type="Gene3D" id="1.10.443.10">
    <property type="entry name" value="Intergrase catalytic core"/>
    <property type="match status" value="1"/>
</dbReference>
<organism evidence="5 6">
    <name type="scientific">Elizabethkingia ursingii</name>
    <dbReference type="NCBI Taxonomy" id="1756150"/>
    <lineage>
        <taxon>Bacteria</taxon>
        <taxon>Pseudomonadati</taxon>
        <taxon>Bacteroidota</taxon>
        <taxon>Flavobacteriia</taxon>
        <taxon>Flavobacteriales</taxon>
        <taxon>Weeksellaceae</taxon>
        <taxon>Elizabethkingia</taxon>
    </lineage>
</organism>
<dbReference type="InterPro" id="IPR013762">
    <property type="entry name" value="Integrase-like_cat_sf"/>
</dbReference>
<dbReference type="Pfam" id="PF13102">
    <property type="entry name" value="Phage_int_SAM_5"/>
    <property type="match status" value="1"/>
</dbReference>
<dbReference type="SUPFAM" id="SSF56349">
    <property type="entry name" value="DNA breaking-rejoining enzymes"/>
    <property type="match status" value="1"/>
</dbReference>
<evidence type="ECO:0000259" key="4">
    <source>
        <dbReference type="Pfam" id="PF13102"/>
    </source>
</evidence>
<accession>A0AAJ3TP15</accession>
<keyword evidence="1" id="KW-0238">DNA-binding</keyword>
<sequence length="414" mass="48934">MTLDFSISGNTVLKNINLILNTDRVNFKLHTSLRIPGEQWDEEKKRPKNIYLKKYKKLNNKLDSLKKELVLHLNQRQIQKKEINQKSLSRVVQRIMDGNKDLQLENSLLSLIQNYIAERSDFICYSTYKRYKVFYNLIQRFEGYIMKHLFIEDINMEFVKKFIAFGKEEKYSENTIYRTIHFVKTILNFVEKKGVRTSVREMNIKREKQQKEIVSLSEKEILKIKKTALPQDLKAAKDWLIISCYTGQRFSDFMKFSIDKVVEINGKTCIKFTQQKTKKKIILPLHPSVKNVIQRNENSFPETLDIVTYNKHIKLIAKIAGINHTLSARKRVGHRAKSFIMEKWETITSHIGRRSFATNFYGKIPTPLLLHATGHSTEQVFLNYINDFDNDRITSLGDHFTRIYKERNTIYNHI</sequence>
<dbReference type="AlphaFoldDB" id="A0AAJ3TP15"/>
<dbReference type="GO" id="GO:0015074">
    <property type="term" value="P:DNA integration"/>
    <property type="evidence" value="ECO:0007669"/>
    <property type="project" value="InterPro"/>
</dbReference>
<dbReference type="InterPro" id="IPR011010">
    <property type="entry name" value="DNA_brk_join_enz"/>
</dbReference>